<evidence type="ECO:0000313" key="2">
    <source>
        <dbReference type="Proteomes" id="UP001057402"/>
    </source>
</evidence>
<evidence type="ECO:0000313" key="1">
    <source>
        <dbReference type="EMBL" id="KAI4375883.1"/>
    </source>
</evidence>
<organism evidence="1 2">
    <name type="scientific">Melastoma candidum</name>
    <dbReference type="NCBI Taxonomy" id="119954"/>
    <lineage>
        <taxon>Eukaryota</taxon>
        <taxon>Viridiplantae</taxon>
        <taxon>Streptophyta</taxon>
        <taxon>Embryophyta</taxon>
        <taxon>Tracheophyta</taxon>
        <taxon>Spermatophyta</taxon>
        <taxon>Magnoliopsida</taxon>
        <taxon>eudicotyledons</taxon>
        <taxon>Gunneridae</taxon>
        <taxon>Pentapetalae</taxon>
        <taxon>rosids</taxon>
        <taxon>malvids</taxon>
        <taxon>Myrtales</taxon>
        <taxon>Melastomataceae</taxon>
        <taxon>Melastomatoideae</taxon>
        <taxon>Melastomateae</taxon>
        <taxon>Melastoma</taxon>
    </lineage>
</organism>
<protein>
    <submittedName>
        <fullName evidence="1">Uncharacterized protein</fullName>
    </submittedName>
</protein>
<keyword evidence="2" id="KW-1185">Reference proteome</keyword>
<proteinExistence type="predicted"/>
<dbReference type="Proteomes" id="UP001057402">
    <property type="component" value="Chromosome 4"/>
</dbReference>
<sequence>MVFGHGLRVKSRGRPRALIGMNVSLDSELQIVVELPASWFLRYVSISVFFASLLLTLPLVGFMLNSSFRVGSELMSNFELVEALIEDLSQEGLVTEVDKALVVGAGDVGDVGEGLWFRSGDELHLAEESHLMDRSLIPDETYDFALVSSPLDAKSVDRVMKVGSIVAARLTVDCWSEVLESSNYEIVYIRNLEPAVVAARKIRHHNIDKRVVSLASRRLFEVMPEATVATNGVLSDSLFELPRQAVASLRDFFRFKDDDWTKDNTGIARWCYGCYLERTRPFLSLAHQQMNKDKGTAGKKDKEQPMNGGNPS</sequence>
<comment type="caution">
    <text evidence="1">The sequence shown here is derived from an EMBL/GenBank/DDBJ whole genome shotgun (WGS) entry which is preliminary data.</text>
</comment>
<reference evidence="2" key="1">
    <citation type="journal article" date="2023" name="Front. Plant Sci.">
        <title>Chromosomal-level genome assembly of Melastoma candidum provides insights into trichome evolution.</title>
        <authorList>
            <person name="Zhong Y."/>
            <person name="Wu W."/>
            <person name="Sun C."/>
            <person name="Zou P."/>
            <person name="Liu Y."/>
            <person name="Dai S."/>
            <person name="Zhou R."/>
        </authorList>
    </citation>
    <scope>NUCLEOTIDE SEQUENCE [LARGE SCALE GENOMIC DNA]</scope>
</reference>
<accession>A0ACB9RAE4</accession>
<gene>
    <name evidence="1" type="ORF">MLD38_013700</name>
</gene>
<name>A0ACB9RAE4_9MYRT</name>
<dbReference type="EMBL" id="CM042883">
    <property type="protein sequence ID" value="KAI4375883.1"/>
    <property type="molecule type" value="Genomic_DNA"/>
</dbReference>